<dbReference type="InterPro" id="IPR029035">
    <property type="entry name" value="DHS-like_NAD/FAD-binding_dom"/>
</dbReference>
<evidence type="ECO:0000256" key="14">
    <source>
        <dbReference type="ARBA" id="ARBA00048202"/>
    </source>
</evidence>
<keyword evidence="19" id="KW-1185">Reference proteome</keyword>
<evidence type="ECO:0000256" key="7">
    <source>
        <dbReference type="ARBA" id="ARBA00022519"/>
    </source>
</evidence>
<dbReference type="InterPro" id="IPR034300">
    <property type="entry name" value="PNTB-like"/>
</dbReference>
<evidence type="ECO:0000256" key="15">
    <source>
        <dbReference type="PIRNR" id="PIRNR000204"/>
    </source>
</evidence>
<evidence type="ECO:0000256" key="12">
    <source>
        <dbReference type="ARBA" id="ARBA00023027"/>
    </source>
</evidence>
<evidence type="ECO:0000256" key="3">
    <source>
        <dbReference type="ARBA" id="ARBA00007919"/>
    </source>
</evidence>
<dbReference type="InterPro" id="IPR012136">
    <property type="entry name" value="NADH_DH_b"/>
</dbReference>
<keyword evidence="9 15" id="KW-0521">NADP</keyword>
<evidence type="ECO:0000256" key="16">
    <source>
        <dbReference type="SAM" id="Phobius"/>
    </source>
</evidence>
<keyword evidence="11 16" id="KW-1133">Transmembrane helix</keyword>
<dbReference type="PANTHER" id="PTHR44758:SF1">
    <property type="entry name" value="NAD(P) TRANSHYDROGENASE SUBUNIT BETA"/>
    <property type="match status" value="1"/>
</dbReference>
<evidence type="ECO:0000256" key="1">
    <source>
        <dbReference type="ARBA" id="ARBA00003943"/>
    </source>
</evidence>
<feature type="transmembrane region" description="Helical" evidence="16">
    <location>
        <begin position="62"/>
        <end position="81"/>
    </location>
</feature>
<gene>
    <name evidence="18" type="primary">pntB</name>
    <name evidence="18" type="ORF">MTER_04920</name>
</gene>
<evidence type="ECO:0000256" key="2">
    <source>
        <dbReference type="ARBA" id="ARBA00004429"/>
    </source>
</evidence>
<feature type="transmembrane region" description="Helical" evidence="16">
    <location>
        <begin position="6"/>
        <end position="26"/>
    </location>
</feature>
<evidence type="ECO:0000256" key="5">
    <source>
        <dbReference type="ARBA" id="ARBA00014581"/>
    </source>
</evidence>
<feature type="transmembrane region" description="Helical" evidence="16">
    <location>
        <begin position="228"/>
        <end position="247"/>
    </location>
</feature>
<keyword evidence="7 15" id="KW-0997">Cell inner membrane</keyword>
<dbReference type="RefSeq" id="WP_085261595.1">
    <property type="nucleotide sequence ID" value="NZ_AP022564.1"/>
</dbReference>
<evidence type="ECO:0000256" key="11">
    <source>
        <dbReference type="ARBA" id="ARBA00022989"/>
    </source>
</evidence>
<feature type="transmembrane region" description="Helical" evidence="16">
    <location>
        <begin position="93"/>
        <end position="113"/>
    </location>
</feature>
<dbReference type="GO" id="GO:0005886">
    <property type="term" value="C:plasma membrane"/>
    <property type="evidence" value="ECO:0007669"/>
    <property type="project" value="UniProtKB-SubCell"/>
</dbReference>
<dbReference type="AlphaFoldDB" id="A0AAD1HUU2"/>
<feature type="transmembrane region" description="Helical" evidence="16">
    <location>
        <begin position="201"/>
        <end position="221"/>
    </location>
</feature>
<dbReference type="GO" id="GO:0050661">
    <property type="term" value="F:NADP binding"/>
    <property type="evidence" value="ECO:0007669"/>
    <property type="project" value="InterPro"/>
</dbReference>
<evidence type="ECO:0000256" key="6">
    <source>
        <dbReference type="ARBA" id="ARBA00022475"/>
    </source>
</evidence>
<organism evidence="18 19">
    <name type="scientific">Mycolicibacter terrae</name>
    <dbReference type="NCBI Taxonomy" id="1788"/>
    <lineage>
        <taxon>Bacteria</taxon>
        <taxon>Bacillati</taxon>
        <taxon>Actinomycetota</taxon>
        <taxon>Actinomycetes</taxon>
        <taxon>Mycobacteriales</taxon>
        <taxon>Mycobacteriaceae</taxon>
        <taxon>Mycolicibacter</taxon>
    </lineage>
</organism>
<dbReference type="EC" id="7.1.1.1" evidence="4 15"/>
<dbReference type="PIRSF" id="PIRSF000204">
    <property type="entry name" value="PNTB"/>
    <property type="match status" value="1"/>
</dbReference>
<feature type="transmembrane region" description="Helical" evidence="16">
    <location>
        <begin position="178"/>
        <end position="195"/>
    </location>
</feature>
<feature type="transmembrane region" description="Helical" evidence="16">
    <location>
        <begin position="133"/>
        <end position="157"/>
    </location>
</feature>
<name>A0AAD1HUU2_9MYCO</name>
<dbReference type="SUPFAM" id="SSF52467">
    <property type="entry name" value="DHS-like NAD/FAD-binding domain"/>
    <property type="match status" value="1"/>
</dbReference>
<protein>
    <recommendedName>
        <fullName evidence="5 15">NAD(P) transhydrogenase subunit beta</fullName>
        <ecNumber evidence="4 15">7.1.1.1</ecNumber>
    </recommendedName>
    <alternativeName>
        <fullName evidence="15">Nicotinamide nucleotide transhydrogenase subunit beta</fullName>
    </alternativeName>
</protein>
<dbReference type="EMBL" id="AP022564">
    <property type="protein sequence ID" value="BBX21081.1"/>
    <property type="molecule type" value="Genomic_DNA"/>
</dbReference>
<comment type="subcellular location">
    <subcellularLocation>
        <location evidence="2">Cell inner membrane</location>
        <topology evidence="2">Multi-pass membrane protein</topology>
    </subcellularLocation>
</comment>
<keyword evidence="8 16" id="KW-0812">Transmembrane</keyword>
<sequence length="473" mass="49381">MFSVDTAASAAYIVAALLFILALAGLSKHETSKAGNSFGIVGMAVALAATITLAVHHGIGTVGLGLLIGATVVGAAIGLWRAKVVEMTGMPELIALLHSFVGLAAVLVGWNGYLHVEHRPLGAAASELDAGGLLGIHSAEVFIGVFIGAVTFTGSIVANLKLSARMKSNPLMLPGKNFLNVGALVAFFALTVWFVRDPQLWLLIVVTVLALALGWHLVASIGGGDMPVVVSMLNSYSGWAAAASGFLLSNDLLIITGALVGSSGAYLSYIMCKAMNRSFISVIAGGFGIEAGPSDDKDYGEHREITAEGVAELLSGADSVIITPGYGMAVAQAQYGVADLTRKLRERGINVRFGIHPVAGRLPGHMNVLLAEAKVPYDIVLEMDEINEDFDDTSVVLVIGANDTVNPAAAEDPSSPIAGMPVLTVWEADNVIVFKRSMASGYAGVQNPLFFRQNSAMLFGDAKDRVEDILHAL</sequence>
<evidence type="ECO:0000256" key="4">
    <source>
        <dbReference type="ARBA" id="ARBA00012943"/>
    </source>
</evidence>
<keyword evidence="10 15" id="KW-1278">Translocase</keyword>
<dbReference type="GO" id="GO:0008750">
    <property type="term" value="F:proton-translocating NAD(P)+ transhydrogenase activity"/>
    <property type="evidence" value="ECO:0007669"/>
    <property type="project" value="UniProtKB-EC"/>
</dbReference>
<dbReference type="Pfam" id="PF02233">
    <property type="entry name" value="PNTB"/>
    <property type="match status" value="1"/>
</dbReference>
<feature type="transmembrane region" description="Helical" evidence="16">
    <location>
        <begin position="38"/>
        <end position="56"/>
    </location>
</feature>
<reference evidence="18 19" key="1">
    <citation type="journal article" date="2019" name="Emerg. Microbes Infect.">
        <title>Comprehensive subspecies identification of 175 nontuberculous mycobacteria species based on 7547 genomic profiles.</title>
        <authorList>
            <person name="Matsumoto Y."/>
            <person name="Kinjo T."/>
            <person name="Motooka D."/>
            <person name="Nabeya D."/>
            <person name="Jung N."/>
            <person name="Uechi K."/>
            <person name="Horii T."/>
            <person name="Iida T."/>
            <person name="Fujita J."/>
            <person name="Nakamura S."/>
        </authorList>
    </citation>
    <scope>NUCLEOTIDE SEQUENCE [LARGE SCALE GENOMIC DNA]</scope>
    <source>
        <strain evidence="18 19">JCM 12143</strain>
    </source>
</reference>
<feature type="transmembrane region" description="Helical" evidence="16">
    <location>
        <begin position="253"/>
        <end position="272"/>
    </location>
</feature>
<evidence type="ECO:0000256" key="13">
    <source>
        <dbReference type="ARBA" id="ARBA00023136"/>
    </source>
</evidence>
<evidence type="ECO:0000313" key="18">
    <source>
        <dbReference type="EMBL" id="BBX21081.1"/>
    </source>
</evidence>
<evidence type="ECO:0000256" key="10">
    <source>
        <dbReference type="ARBA" id="ARBA00022967"/>
    </source>
</evidence>
<evidence type="ECO:0000259" key="17">
    <source>
        <dbReference type="Pfam" id="PF02233"/>
    </source>
</evidence>
<comment type="similarity">
    <text evidence="3 15">Belongs to the PNT beta subunit family.</text>
</comment>
<evidence type="ECO:0000256" key="9">
    <source>
        <dbReference type="ARBA" id="ARBA00022857"/>
    </source>
</evidence>
<evidence type="ECO:0000313" key="19">
    <source>
        <dbReference type="Proteomes" id="UP000467636"/>
    </source>
</evidence>
<dbReference type="NCBIfam" id="NF006974">
    <property type="entry name" value="PRK09444.1"/>
    <property type="match status" value="1"/>
</dbReference>
<keyword evidence="12 15" id="KW-0520">NAD</keyword>
<keyword evidence="13 15" id="KW-0472">Membrane</keyword>
<dbReference type="Gene3D" id="3.40.50.1220">
    <property type="entry name" value="TPP-binding domain"/>
    <property type="match status" value="1"/>
</dbReference>
<dbReference type="FunFam" id="3.40.50.1220:FF:000002">
    <property type="entry name" value="NAD(P) transhydrogenase subunit beta"/>
    <property type="match status" value="1"/>
</dbReference>
<comment type="catalytic activity">
    <reaction evidence="14 15">
        <text>NAD(+) + NADPH + H(+)(in) = NADH + NADP(+) + H(+)(out)</text>
        <dbReference type="Rhea" id="RHEA:47992"/>
        <dbReference type="ChEBI" id="CHEBI:15378"/>
        <dbReference type="ChEBI" id="CHEBI:57540"/>
        <dbReference type="ChEBI" id="CHEBI:57783"/>
        <dbReference type="ChEBI" id="CHEBI:57945"/>
        <dbReference type="ChEBI" id="CHEBI:58349"/>
        <dbReference type="EC" id="7.1.1.1"/>
    </reaction>
</comment>
<dbReference type="PANTHER" id="PTHR44758">
    <property type="entry name" value="NAD(P) TRANSHYDROGENASE SUBUNIT BETA"/>
    <property type="match status" value="1"/>
</dbReference>
<comment type="function">
    <text evidence="1 15">The transhydrogenation between NADH and NADP is coupled to respiration and ATP hydrolysis and functions as a proton pump across the membrane.</text>
</comment>
<feature type="domain" description="NADP transhydrogenase beta-like" evidence="17">
    <location>
        <begin position="9"/>
        <end position="471"/>
    </location>
</feature>
<proteinExistence type="inferred from homology"/>
<evidence type="ECO:0000256" key="8">
    <source>
        <dbReference type="ARBA" id="ARBA00022692"/>
    </source>
</evidence>
<keyword evidence="6 15" id="KW-1003">Cell membrane</keyword>
<dbReference type="Proteomes" id="UP000467636">
    <property type="component" value="Chromosome"/>
</dbReference>
<accession>A0AAD1HUU2</accession>